<evidence type="ECO:0000313" key="3">
    <source>
        <dbReference type="Proteomes" id="UP000066376"/>
    </source>
</evidence>
<proteinExistence type="predicted"/>
<dbReference type="EMBL" id="CP014265">
    <property type="protein sequence ID" value="AMK14726.1"/>
    <property type="molecule type" value="Genomic_DNA"/>
</dbReference>
<dbReference type="KEGG" id="mol:YLM1_0166"/>
<keyword evidence="3" id="KW-1185">Reference proteome</keyword>
<gene>
    <name evidence="2" type="ORF">YLM1_0166</name>
</gene>
<evidence type="ECO:0000313" key="2">
    <source>
        <dbReference type="EMBL" id="AMK14726.1"/>
    </source>
</evidence>
<dbReference type="Proteomes" id="UP000066376">
    <property type="component" value="Chromosome"/>
</dbReference>
<feature type="transmembrane region" description="Helical" evidence="1">
    <location>
        <begin position="176"/>
        <end position="193"/>
    </location>
</feature>
<feature type="transmembrane region" description="Helical" evidence="1">
    <location>
        <begin position="146"/>
        <end position="170"/>
    </location>
</feature>
<evidence type="ECO:0008006" key="4">
    <source>
        <dbReference type="Google" id="ProtNLM"/>
    </source>
</evidence>
<feature type="transmembrane region" description="Helical" evidence="1">
    <location>
        <begin position="112"/>
        <end position="134"/>
    </location>
</feature>
<keyword evidence="1" id="KW-1133">Transmembrane helix</keyword>
<feature type="transmembrane region" description="Helical" evidence="1">
    <location>
        <begin position="86"/>
        <end position="106"/>
    </location>
</feature>
<protein>
    <recommendedName>
        <fullName evidence="4">DUF998 domain-containing protein</fullName>
    </recommendedName>
</protein>
<feature type="transmembrane region" description="Helical" evidence="1">
    <location>
        <begin position="53"/>
        <end position="74"/>
    </location>
</feature>
<dbReference type="InterPro" id="IPR009339">
    <property type="entry name" value="DUF998"/>
</dbReference>
<dbReference type="AlphaFoldDB" id="A0A126QY05"/>
<dbReference type="Pfam" id="PF06197">
    <property type="entry name" value="DUF998"/>
    <property type="match status" value="1"/>
</dbReference>
<keyword evidence="1" id="KW-0472">Membrane</keyword>
<feature type="transmembrane region" description="Helical" evidence="1">
    <location>
        <begin position="7"/>
        <end position="28"/>
    </location>
</feature>
<dbReference type="PATRIC" id="fig|294671.3.peg.167"/>
<name>A0A126QY05_METOL</name>
<evidence type="ECO:0000256" key="1">
    <source>
        <dbReference type="SAM" id="Phobius"/>
    </source>
</evidence>
<dbReference type="RefSeq" id="WP_067145381.1">
    <property type="nucleotide sequence ID" value="NZ_CP014265.1"/>
</dbReference>
<accession>A0A126QY05</accession>
<reference evidence="3" key="2">
    <citation type="submission" date="2016-02" db="EMBL/GenBank/DDBJ databases">
        <title>The draft genome sequence of the rumen methanogen Methanobrevibacter olleyae YLM1.</title>
        <authorList>
            <consortium name="New Zealand Agricultural Greenhouse Gas Research Centre/Pastoral Greenhouse Gas Research Consortium"/>
            <person name="Kelly W.J."/>
            <person name="Li D."/>
            <person name="Lambie S.C."/>
            <person name="Attwood G.T."/>
            <person name="Altermann E."/>
            <person name="Leahy S.C."/>
        </authorList>
    </citation>
    <scope>NUCLEOTIDE SEQUENCE [LARGE SCALE GENOMIC DNA]</scope>
    <source>
        <strain evidence="3">YLM1</strain>
    </source>
</reference>
<sequence length="199" mass="22045">MKSKIAGIVFILGSLYYMIAEAISVFAFNDTVINSYLFHTISELGIPGLNSPLFYLMNSAFIAIGLTLLFANFYKFKNFIIKDKTIFYILTLITSIGVIIVALIHGGNPLTASYHSLGAVMAILGGNVLLILISRVMDKFETYQKISLILGIIGLMAFGVMFFNMGSIYMPIFERLSVYTLILWSFISGVCLLKNSSIE</sequence>
<reference evidence="2 3" key="1">
    <citation type="journal article" date="2016" name="Genome Announc.">
        <title>Draft Genome Sequence of the Rumen Methanogen Methanobrevibacter olleyae YLM1.</title>
        <authorList>
            <person name="Kelly W.J."/>
            <person name="Li D."/>
            <person name="Lambie S.C."/>
            <person name="Cox F."/>
            <person name="Attwood G.T."/>
            <person name="Altermann E."/>
            <person name="Leahy S.C."/>
        </authorList>
    </citation>
    <scope>NUCLEOTIDE SEQUENCE [LARGE SCALE GENOMIC DNA]</scope>
    <source>
        <strain evidence="2 3">YLM1</strain>
    </source>
</reference>
<organism evidence="2 3">
    <name type="scientific">Methanobrevibacter olleyae</name>
    <dbReference type="NCBI Taxonomy" id="294671"/>
    <lineage>
        <taxon>Archaea</taxon>
        <taxon>Methanobacteriati</taxon>
        <taxon>Methanobacteriota</taxon>
        <taxon>Methanomada group</taxon>
        <taxon>Methanobacteria</taxon>
        <taxon>Methanobacteriales</taxon>
        <taxon>Methanobacteriaceae</taxon>
        <taxon>Methanobrevibacter</taxon>
    </lineage>
</organism>
<dbReference type="GeneID" id="28488461"/>
<keyword evidence="1" id="KW-0812">Transmembrane</keyword>